<feature type="transmembrane region" description="Helical" evidence="1">
    <location>
        <begin position="123"/>
        <end position="152"/>
    </location>
</feature>
<dbReference type="AlphaFoldDB" id="A0A843UTN0"/>
<proteinExistence type="predicted"/>
<keyword evidence="1" id="KW-0472">Membrane</keyword>
<reference evidence="2" key="1">
    <citation type="submission" date="2017-07" db="EMBL/GenBank/DDBJ databases">
        <title>Taro Niue Genome Assembly and Annotation.</title>
        <authorList>
            <person name="Atibalentja N."/>
            <person name="Keating K."/>
            <person name="Fields C.J."/>
        </authorList>
    </citation>
    <scope>NUCLEOTIDE SEQUENCE</scope>
    <source>
        <strain evidence="2">Niue_2</strain>
        <tissue evidence="2">Leaf</tissue>
    </source>
</reference>
<accession>A0A843UTN0</accession>
<protein>
    <submittedName>
        <fullName evidence="2">Uncharacterized protein</fullName>
    </submittedName>
</protein>
<organism evidence="2 3">
    <name type="scientific">Colocasia esculenta</name>
    <name type="common">Wild taro</name>
    <name type="synonym">Arum esculentum</name>
    <dbReference type="NCBI Taxonomy" id="4460"/>
    <lineage>
        <taxon>Eukaryota</taxon>
        <taxon>Viridiplantae</taxon>
        <taxon>Streptophyta</taxon>
        <taxon>Embryophyta</taxon>
        <taxon>Tracheophyta</taxon>
        <taxon>Spermatophyta</taxon>
        <taxon>Magnoliopsida</taxon>
        <taxon>Liliopsida</taxon>
        <taxon>Araceae</taxon>
        <taxon>Aroideae</taxon>
        <taxon>Colocasieae</taxon>
        <taxon>Colocasia</taxon>
    </lineage>
</organism>
<dbReference type="Proteomes" id="UP000652761">
    <property type="component" value="Unassembled WGS sequence"/>
</dbReference>
<sequence length="162" mass="17637">MPVLLSHVFDFAGSGGVVFGLTRVVVEACFASTLLEFLLLWLVRDWWVAFQQGLSVLLLLLGARAASMVAVSLMCSRISSLLVLVEVRFPQNCVVLVSGCCGIALWLRPLLSGWLPMRCPRGLFWLVSASCCATSGLRYAAVVLAVAFWWVFPKRRLGGSSG</sequence>
<dbReference type="EMBL" id="NMUH01000928">
    <property type="protein sequence ID" value="MQL86801.1"/>
    <property type="molecule type" value="Genomic_DNA"/>
</dbReference>
<keyword evidence="1" id="KW-1133">Transmembrane helix</keyword>
<evidence type="ECO:0000313" key="2">
    <source>
        <dbReference type="EMBL" id="MQL86801.1"/>
    </source>
</evidence>
<evidence type="ECO:0000256" key="1">
    <source>
        <dbReference type="SAM" id="Phobius"/>
    </source>
</evidence>
<gene>
    <name evidence="2" type="ORF">Taro_019337</name>
</gene>
<comment type="caution">
    <text evidence="2">The sequence shown here is derived from an EMBL/GenBank/DDBJ whole genome shotgun (WGS) entry which is preliminary data.</text>
</comment>
<keyword evidence="3" id="KW-1185">Reference proteome</keyword>
<feature type="transmembrane region" description="Helical" evidence="1">
    <location>
        <begin position="20"/>
        <end position="42"/>
    </location>
</feature>
<name>A0A843UTN0_COLES</name>
<evidence type="ECO:0000313" key="3">
    <source>
        <dbReference type="Proteomes" id="UP000652761"/>
    </source>
</evidence>
<feature type="transmembrane region" description="Helical" evidence="1">
    <location>
        <begin position="54"/>
        <end position="74"/>
    </location>
</feature>
<feature type="transmembrane region" description="Helical" evidence="1">
    <location>
        <begin position="94"/>
        <end position="111"/>
    </location>
</feature>
<keyword evidence="1" id="KW-0812">Transmembrane</keyword>